<feature type="domain" description="NAD-dependent epimerase/dehydratase" evidence="2">
    <location>
        <begin position="1"/>
        <end position="71"/>
    </location>
</feature>
<dbReference type="InterPro" id="IPR001509">
    <property type="entry name" value="Epimerase_deHydtase"/>
</dbReference>
<gene>
    <name evidence="3" type="ORF">JE024_39815</name>
</gene>
<comment type="caution">
    <text evidence="3">The sequence shown here is derived from an EMBL/GenBank/DDBJ whole genome shotgun (WGS) entry which is preliminary data.</text>
</comment>
<proteinExistence type="inferred from homology"/>
<dbReference type="RefSeq" id="WP_205378828.1">
    <property type="nucleotide sequence ID" value="NZ_JAFEJA010000003.1"/>
</dbReference>
<dbReference type="Pfam" id="PF01370">
    <property type="entry name" value="Epimerase"/>
    <property type="match status" value="1"/>
</dbReference>
<name>A0ABS2V4B9_9ACTN</name>
<dbReference type="Gene3D" id="3.90.25.10">
    <property type="entry name" value="UDP-galactose 4-epimerase, domain 1"/>
    <property type="match status" value="1"/>
</dbReference>
<dbReference type="SUPFAM" id="SSF51735">
    <property type="entry name" value="NAD(P)-binding Rossmann-fold domains"/>
    <property type="match status" value="1"/>
</dbReference>
<comment type="similarity">
    <text evidence="1">Belongs to the NAD(P)-dependent epimerase/dehydratase family.</text>
</comment>
<evidence type="ECO:0000259" key="2">
    <source>
        <dbReference type="Pfam" id="PF01370"/>
    </source>
</evidence>
<dbReference type="EMBL" id="JAFEJA010000003">
    <property type="protein sequence ID" value="MBM9624679.1"/>
    <property type="molecule type" value="Genomic_DNA"/>
</dbReference>
<evidence type="ECO:0000313" key="4">
    <source>
        <dbReference type="Proteomes" id="UP000664109"/>
    </source>
</evidence>
<dbReference type="Gene3D" id="3.40.50.720">
    <property type="entry name" value="NAD(P)-binding Rossmann-like Domain"/>
    <property type="match status" value="1"/>
</dbReference>
<evidence type="ECO:0000313" key="3">
    <source>
        <dbReference type="EMBL" id="MBM9624679.1"/>
    </source>
</evidence>
<dbReference type="PANTHER" id="PTHR43000">
    <property type="entry name" value="DTDP-D-GLUCOSE 4,6-DEHYDRATASE-RELATED"/>
    <property type="match status" value="1"/>
</dbReference>
<dbReference type="InterPro" id="IPR036291">
    <property type="entry name" value="NAD(P)-bd_dom_sf"/>
</dbReference>
<sequence length="161" mass="17889">MCITRSSNNYGPNQHPEKIIPLFITRLLKGLPVTLHGDGKHVRNWLHVEDNCQGVELVLRHGQPGEAYNLGDGTDLTNEELTGFLLSLCGADSSSVRYITDRTANDRRYAMDCAKARALGYAPSRDLVDGLAETVDWYRHNPHRWAPLLGTAAVERTPSHA</sequence>
<keyword evidence="4" id="KW-1185">Reference proteome</keyword>
<dbReference type="Proteomes" id="UP000664109">
    <property type="component" value="Unassembled WGS sequence"/>
</dbReference>
<evidence type="ECO:0000256" key="1">
    <source>
        <dbReference type="ARBA" id="ARBA00007637"/>
    </source>
</evidence>
<protein>
    <submittedName>
        <fullName evidence="3">GDP-mannose 4,6-dehydratase</fullName>
    </submittedName>
</protein>
<reference evidence="3 4" key="1">
    <citation type="journal article" date="2016" name="Arch. Microbiol.">
        <title>Streptomyces zhihengii sp. nov., isolated from rhizospheric soil of Psammosilene tunicoides.</title>
        <authorList>
            <person name="Huang M.J."/>
            <person name="Fei J.J."/>
            <person name="Salam N."/>
            <person name="Kim C.J."/>
            <person name="Hozzein W.N."/>
            <person name="Xiao M."/>
            <person name="Huang H.Q."/>
            <person name="Li W.J."/>
        </authorList>
    </citation>
    <scope>NUCLEOTIDE SEQUENCE [LARGE SCALE GENOMIC DNA]</scope>
    <source>
        <strain evidence="3 4">YIM T102</strain>
    </source>
</reference>
<accession>A0ABS2V4B9</accession>
<organism evidence="3 4">
    <name type="scientific">Streptomyces zhihengii</name>
    <dbReference type="NCBI Taxonomy" id="1818004"/>
    <lineage>
        <taxon>Bacteria</taxon>
        <taxon>Bacillati</taxon>
        <taxon>Actinomycetota</taxon>
        <taxon>Actinomycetes</taxon>
        <taxon>Kitasatosporales</taxon>
        <taxon>Streptomycetaceae</taxon>
        <taxon>Streptomyces</taxon>
    </lineage>
</organism>
<geneLocation type="plasmid" evidence="3">
    <name>unnamed1</name>
</geneLocation>
<keyword evidence="3" id="KW-0614">Plasmid</keyword>